<accession>M7BUQ0</accession>
<comment type="similarity">
    <text evidence="1">Belongs to the short-chain dehydrogenases/reductases (SDR) family.</text>
</comment>
<dbReference type="InterPro" id="IPR036291">
    <property type="entry name" value="NAD(P)-bd_dom_sf"/>
</dbReference>
<gene>
    <name evidence="4" type="ORF">UY3_01174</name>
</gene>
<evidence type="ECO:0000313" key="4">
    <source>
        <dbReference type="EMBL" id="EMP41576.1"/>
    </source>
</evidence>
<evidence type="ECO:0000256" key="3">
    <source>
        <dbReference type="SAM" id="MobiDB-lite"/>
    </source>
</evidence>
<dbReference type="PANTHER" id="PTHR43658">
    <property type="entry name" value="SHORT-CHAIN DEHYDROGENASE/REDUCTASE"/>
    <property type="match status" value="1"/>
</dbReference>
<sequence length="327" mass="35250">MADGERPRSSLSQASSVLTISSVSLGAAKDSERAWGDFAALENELRMLRETLAQIRQLGHPQAITMDPPGPHRARMSVQEQLERMRRHKEGQRQLEGGRPNPWVPRQGSLRASASRVGKTPPEAQMSANPDPSPEPLDAVTNQHVLCTPTLPRGDPEANHVEAEPCGPANRNAAVSANSVQRGAEGGGGPRLIAVTWQRYGRIDCLVNNAGRHPPEEQIDDVTSQHFRELLEVNLVGYFLTAKFALPYLRETRGNIINISSLVGIIGQSQAVPYVATKLLGRMGTVEECALAVMYLAADGTFCTGIDLLLSGGAELAYGPKSRLGPS</sequence>
<dbReference type="PANTHER" id="PTHR43658:SF8">
    <property type="entry name" value="17-BETA-HYDROXYSTEROID DEHYDROGENASE 14-RELATED"/>
    <property type="match status" value="1"/>
</dbReference>
<evidence type="ECO:0000256" key="2">
    <source>
        <dbReference type="ARBA" id="ARBA00023002"/>
    </source>
</evidence>
<dbReference type="Proteomes" id="UP000031443">
    <property type="component" value="Unassembled WGS sequence"/>
</dbReference>
<dbReference type="GO" id="GO:0004303">
    <property type="term" value="F:estradiol 17-beta-dehydrogenase [NAD(P)+] activity"/>
    <property type="evidence" value="ECO:0007669"/>
    <property type="project" value="TreeGrafter"/>
</dbReference>
<dbReference type="PRINTS" id="PR00081">
    <property type="entry name" value="GDHRDH"/>
</dbReference>
<feature type="region of interest" description="Disordered" evidence="3">
    <location>
        <begin position="81"/>
        <end position="139"/>
    </location>
</feature>
<keyword evidence="2" id="KW-0560">Oxidoreductase</keyword>
<evidence type="ECO:0000313" key="5">
    <source>
        <dbReference type="Proteomes" id="UP000031443"/>
    </source>
</evidence>
<dbReference type="SUPFAM" id="SSF51735">
    <property type="entry name" value="NAD(P)-binding Rossmann-fold domains"/>
    <property type="match status" value="1"/>
</dbReference>
<dbReference type="EMBL" id="KB488073">
    <property type="protein sequence ID" value="EMP41576.1"/>
    <property type="molecule type" value="Genomic_DNA"/>
</dbReference>
<evidence type="ECO:0000256" key="1">
    <source>
        <dbReference type="ARBA" id="ARBA00006484"/>
    </source>
</evidence>
<organism evidence="4 5">
    <name type="scientific">Chelonia mydas</name>
    <name type="common">Green sea-turtle</name>
    <name type="synonym">Chelonia agassizi</name>
    <dbReference type="NCBI Taxonomy" id="8469"/>
    <lineage>
        <taxon>Eukaryota</taxon>
        <taxon>Metazoa</taxon>
        <taxon>Chordata</taxon>
        <taxon>Craniata</taxon>
        <taxon>Vertebrata</taxon>
        <taxon>Euteleostomi</taxon>
        <taxon>Archelosauria</taxon>
        <taxon>Testudinata</taxon>
        <taxon>Testudines</taxon>
        <taxon>Cryptodira</taxon>
        <taxon>Durocryptodira</taxon>
        <taxon>Americhelydia</taxon>
        <taxon>Chelonioidea</taxon>
        <taxon>Cheloniidae</taxon>
        <taxon>Chelonia</taxon>
    </lineage>
</organism>
<protein>
    <submittedName>
        <fullName evidence="4">17-beta-hydroxysteroid dehydrogenase 14</fullName>
    </submittedName>
</protein>
<dbReference type="InterPro" id="IPR002347">
    <property type="entry name" value="SDR_fam"/>
</dbReference>
<dbReference type="Pfam" id="PF00106">
    <property type="entry name" value="adh_short"/>
    <property type="match status" value="1"/>
</dbReference>
<proteinExistence type="inferred from homology"/>
<keyword evidence="5" id="KW-1185">Reference proteome</keyword>
<dbReference type="AlphaFoldDB" id="M7BUQ0"/>
<reference evidence="5" key="1">
    <citation type="journal article" date="2013" name="Nat. Genet.">
        <title>The draft genomes of soft-shell turtle and green sea turtle yield insights into the development and evolution of the turtle-specific body plan.</title>
        <authorList>
            <person name="Wang Z."/>
            <person name="Pascual-Anaya J."/>
            <person name="Zadissa A."/>
            <person name="Li W."/>
            <person name="Niimura Y."/>
            <person name="Huang Z."/>
            <person name="Li C."/>
            <person name="White S."/>
            <person name="Xiong Z."/>
            <person name="Fang D."/>
            <person name="Wang B."/>
            <person name="Ming Y."/>
            <person name="Chen Y."/>
            <person name="Zheng Y."/>
            <person name="Kuraku S."/>
            <person name="Pignatelli M."/>
            <person name="Herrero J."/>
            <person name="Beal K."/>
            <person name="Nozawa M."/>
            <person name="Li Q."/>
            <person name="Wang J."/>
            <person name="Zhang H."/>
            <person name="Yu L."/>
            <person name="Shigenobu S."/>
            <person name="Wang J."/>
            <person name="Liu J."/>
            <person name="Flicek P."/>
            <person name="Searle S."/>
            <person name="Wang J."/>
            <person name="Kuratani S."/>
            <person name="Yin Y."/>
            <person name="Aken B."/>
            <person name="Zhang G."/>
            <person name="Irie N."/>
        </authorList>
    </citation>
    <scope>NUCLEOTIDE SEQUENCE [LARGE SCALE GENOMIC DNA]</scope>
</reference>
<dbReference type="STRING" id="8469.M7BUQ0"/>
<dbReference type="GO" id="GO:0006706">
    <property type="term" value="P:steroid catabolic process"/>
    <property type="evidence" value="ECO:0007669"/>
    <property type="project" value="TreeGrafter"/>
</dbReference>
<dbReference type="GO" id="GO:0005829">
    <property type="term" value="C:cytosol"/>
    <property type="evidence" value="ECO:0007669"/>
    <property type="project" value="TreeGrafter"/>
</dbReference>
<dbReference type="Gene3D" id="3.40.50.720">
    <property type="entry name" value="NAD(P)-binding Rossmann-like Domain"/>
    <property type="match status" value="1"/>
</dbReference>
<name>M7BUQ0_CHEMY</name>